<dbReference type="RefSeq" id="WP_184964470.1">
    <property type="nucleotide sequence ID" value="NZ_JACHIN010000006.1"/>
</dbReference>
<dbReference type="InterPro" id="IPR006311">
    <property type="entry name" value="TAT_signal"/>
</dbReference>
<dbReference type="EMBL" id="JACHIN010000006">
    <property type="protein sequence ID" value="MBB5079097.1"/>
    <property type="molecule type" value="Genomic_DNA"/>
</dbReference>
<dbReference type="Gene3D" id="2.40.70.10">
    <property type="entry name" value="Acid Proteases"/>
    <property type="match status" value="1"/>
</dbReference>
<evidence type="ECO:0000313" key="1">
    <source>
        <dbReference type="EMBL" id="MBB5079097.1"/>
    </source>
</evidence>
<dbReference type="Gene3D" id="1.25.40.10">
    <property type="entry name" value="Tetratricopeptide repeat domain"/>
    <property type="match status" value="1"/>
</dbReference>
<dbReference type="Pfam" id="PF13650">
    <property type="entry name" value="Asp_protease_2"/>
    <property type="match status" value="1"/>
</dbReference>
<evidence type="ECO:0000313" key="2">
    <source>
        <dbReference type="Proteomes" id="UP000568380"/>
    </source>
</evidence>
<dbReference type="AlphaFoldDB" id="A0A7W8A3X6"/>
<gene>
    <name evidence="1" type="ORF">HNR40_004583</name>
</gene>
<dbReference type="InterPro" id="IPR011990">
    <property type="entry name" value="TPR-like_helical_dom_sf"/>
</dbReference>
<dbReference type="Pfam" id="PF14559">
    <property type="entry name" value="TPR_19"/>
    <property type="match status" value="1"/>
</dbReference>
<sequence>MTTRRTLLKSAVATGLAAITSPKTLDRADELFASGEFASADAHYRKVLRGDPDHVHALARHARIALLTGRLPRAKRLLKQVLRLDPGHPRARGELADALWRTDQFAELAALLPSVDQDGPTATATQLRSFAGLRPYTVSGPATVRVPFAAADPLPMIEASLNGAPPALFFLDTGALFALNQDYAHRLAIPTYGHTTGRTMYGEHRAHQGRVDTLALAGGLTIGNLPVHTIPDAIRLTAPDGRLTQGAIGTSVLARFLPTLDYPGQALVLRRDRRTAVHARHSAPLWWVGDHYLLSRGSVNGLDPMVFFVDTGGGDIGFTAPPSTFTAAGIEIPPGEGFHPVTVRELTLGSATGRDVPGLTGAFPPWFENGFGFRIGGLPTHRFFKPYAVTFDFPRGRVLMEPGVPPAPGRSSSQVR</sequence>
<keyword evidence="2" id="KW-1185">Reference proteome</keyword>
<dbReference type="PROSITE" id="PS51318">
    <property type="entry name" value="TAT"/>
    <property type="match status" value="1"/>
</dbReference>
<dbReference type="Proteomes" id="UP000568380">
    <property type="component" value="Unassembled WGS sequence"/>
</dbReference>
<proteinExistence type="predicted"/>
<comment type="caution">
    <text evidence="1">The sequence shown here is derived from an EMBL/GenBank/DDBJ whole genome shotgun (WGS) entry which is preliminary data.</text>
</comment>
<protein>
    <recommendedName>
        <fullName evidence="3">Tetratricopeptide repeat protein</fullName>
    </recommendedName>
</protein>
<accession>A0A7W8A3X6</accession>
<dbReference type="SUPFAM" id="SSF48452">
    <property type="entry name" value="TPR-like"/>
    <property type="match status" value="1"/>
</dbReference>
<name>A0A7W8A3X6_9ACTN</name>
<dbReference type="InterPro" id="IPR021109">
    <property type="entry name" value="Peptidase_aspartic_dom_sf"/>
</dbReference>
<organism evidence="1 2">
    <name type="scientific">Nonomuraea endophytica</name>
    <dbReference type="NCBI Taxonomy" id="714136"/>
    <lineage>
        <taxon>Bacteria</taxon>
        <taxon>Bacillati</taxon>
        <taxon>Actinomycetota</taxon>
        <taxon>Actinomycetes</taxon>
        <taxon>Streptosporangiales</taxon>
        <taxon>Streptosporangiaceae</taxon>
        <taxon>Nonomuraea</taxon>
    </lineage>
</organism>
<evidence type="ECO:0008006" key="3">
    <source>
        <dbReference type="Google" id="ProtNLM"/>
    </source>
</evidence>
<reference evidence="1 2" key="1">
    <citation type="submission" date="2020-08" db="EMBL/GenBank/DDBJ databases">
        <title>Genomic Encyclopedia of Type Strains, Phase IV (KMG-IV): sequencing the most valuable type-strain genomes for metagenomic binning, comparative biology and taxonomic classification.</title>
        <authorList>
            <person name="Goeker M."/>
        </authorList>
    </citation>
    <scope>NUCLEOTIDE SEQUENCE [LARGE SCALE GENOMIC DNA]</scope>
    <source>
        <strain evidence="1 2">DSM 45385</strain>
    </source>
</reference>